<dbReference type="GO" id="GO:0005886">
    <property type="term" value="C:plasma membrane"/>
    <property type="evidence" value="ECO:0007669"/>
    <property type="project" value="UniProtKB-SubCell"/>
</dbReference>
<evidence type="ECO:0000256" key="5">
    <source>
        <dbReference type="ARBA" id="ARBA00022982"/>
    </source>
</evidence>
<dbReference type="AlphaFoldDB" id="A0A412PG70"/>
<dbReference type="PANTHER" id="PTHR30335">
    <property type="entry name" value="INTEGRAL MEMBRANE PROTEIN OF SOXR-REDUCING COMPLEX"/>
    <property type="match status" value="1"/>
</dbReference>
<dbReference type="Proteomes" id="UP000284731">
    <property type="component" value="Unassembled WGS sequence"/>
</dbReference>
<evidence type="ECO:0000256" key="8">
    <source>
        <dbReference type="HAMAP-Rule" id="MF_00459"/>
    </source>
</evidence>
<keyword evidence="4 8" id="KW-1278">Translocase</keyword>
<comment type="similarity">
    <text evidence="8">Belongs to the NqrDE/RnfAE family.</text>
</comment>
<evidence type="ECO:0000313" key="10">
    <source>
        <dbReference type="Proteomes" id="UP000284731"/>
    </source>
</evidence>
<dbReference type="GO" id="GO:0012505">
    <property type="term" value="C:endomembrane system"/>
    <property type="evidence" value="ECO:0007669"/>
    <property type="project" value="UniProtKB-SubCell"/>
</dbReference>
<keyword evidence="3 8" id="KW-0812">Transmembrane</keyword>
<dbReference type="InterPro" id="IPR011293">
    <property type="entry name" value="Ion_transpt_RnfA/RsxA"/>
</dbReference>
<evidence type="ECO:0000256" key="7">
    <source>
        <dbReference type="ARBA" id="ARBA00023136"/>
    </source>
</evidence>
<sequence>MNLFTLLISGLLINNIILTKFLGMCPFMGVSTKLESAVGMGLAVIFVIFGASILAWGLYHFILVPFELEFMELICFILLIAAFVQFVELFVKKFSPELYKSLGIYLPLITTNCAVLYVAMDNITQKYTLAQTMVNSIAVPAGFMMMLVIFATIRKRLNQNDIPKAFQGNPIAFICAAIMAIAFSAFAGLV</sequence>
<gene>
    <name evidence="8" type="primary">rnfA</name>
    <name evidence="9" type="ORF">DWX20_06460</name>
</gene>
<dbReference type="GO" id="GO:0022900">
    <property type="term" value="P:electron transport chain"/>
    <property type="evidence" value="ECO:0007669"/>
    <property type="project" value="UniProtKB-UniRule"/>
</dbReference>
<dbReference type="PIRSF" id="PIRSF006102">
    <property type="entry name" value="NQR_DE"/>
    <property type="match status" value="1"/>
</dbReference>
<keyword evidence="7 8" id="KW-0472">Membrane</keyword>
<feature type="transmembrane region" description="Helical" evidence="8">
    <location>
        <begin position="6"/>
        <end position="25"/>
    </location>
</feature>
<comment type="subcellular location">
    <subcellularLocation>
        <location evidence="8">Cell membrane</location>
        <topology evidence="8">Multi-pass membrane protein</topology>
    </subcellularLocation>
    <subcellularLocation>
        <location evidence="1">Endomembrane system</location>
        <topology evidence="1">Multi-pass membrane protein</topology>
    </subcellularLocation>
</comment>
<evidence type="ECO:0000256" key="2">
    <source>
        <dbReference type="ARBA" id="ARBA00022448"/>
    </source>
</evidence>
<evidence type="ECO:0000313" key="9">
    <source>
        <dbReference type="EMBL" id="RGT56440.1"/>
    </source>
</evidence>
<feature type="transmembrane region" description="Helical" evidence="8">
    <location>
        <begin position="132"/>
        <end position="151"/>
    </location>
</feature>
<keyword evidence="5 8" id="KW-0249">Electron transport</keyword>
<feature type="transmembrane region" description="Helical" evidence="8">
    <location>
        <begin position="171"/>
        <end position="189"/>
    </location>
</feature>
<comment type="caution">
    <text evidence="9">The sequence shown here is derived from an EMBL/GenBank/DDBJ whole genome shotgun (WGS) entry which is preliminary data.</text>
</comment>
<feature type="transmembrane region" description="Helical" evidence="8">
    <location>
        <begin position="102"/>
        <end position="120"/>
    </location>
</feature>
<dbReference type="InterPro" id="IPR050133">
    <property type="entry name" value="NqrDE/RnfAE_oxidrdctase"/>
</dbReference>
<accession>A0A412PG70</accession>
<comment type="subunit">
    <text evidence="8">The complex is composed of six subunits: RnfA, RnfB, RnfC, RnfD, RnfE and RnfG.</text>
</comment>
<dbReference type="HAMAP" id="MF_00459">
    <property type="entry name" value="RsxA_RnfA"/>
    <property type="match status" value="1"/>
</dbReference>
<reference evidence="9 10" key="1">
    <citation type="submission" date="2018-08" db="EMBL/GenBank/DDBJ databases">
        <title>A genome reference for cultivated species of the human gut microbiota.</title>
        <authorList>
            <person name="Zou Y."/>
            <person name="Xue W."/>
            <person name="Luo G."/>
        </authorList>
    </citation>
    <scope>NUCLEOTIDE SEQUENCE [LARGE SCALE GENOMIC DNA]</scope>
    <source>
        <strain evidence="9 10">AF18-46</strain>
    </source>
</reference>
<feature type="transmembrane region" description="Helical" evidence="8">
    <location>
        <begin position="37"/>
        <end position="58"/>
    </location>
</feature>
<keyword evidence="2 8" id="KW-0813">Transport</keyword>
<evidence type="ECO:0000256" key="6">
    <source>
        <dbReference type="ARBA" id="ARBA00022989"/>
    </source>
</evidence>
<dbReference type="EMBL" id="QRWX01000002">
    <property type="protein sequence ID" value="RGT56440.1"/>
    <property type="molecule type" value="Genomic_DNA"/>
</dbReference>
<organism evidence="9 10">
    <name type="scientific">Solobacterium moorei</name>
    <dbReference type="NCBI Taxonomy" id="102148"/>
    <lineage>
        <taxon>Bacteria</taxon>
        <taxon>Bacillati</taxon>
        <taxon>Bacillota</taxon>
        <taxon>Erysipelotrichia</taxon>
        <taxon>Erysipelotrichales</taxon>
        <taxon>Erysipelotrichaceae</taxon>
        <taxon>Solobacterium</taxon>
    </lineage>
</organism>
<evidence type="ECO:0000256" key="4">
    <source>
        <dbReference type="ARBA" id="ARBA00022967"/>
    </source>
</evidence>
<feature type="transmembrane region" description="Helical" evidence="8">
    <location>
        <begin position="70"/>
        <end position="90"/>
    </location>
</feature>
<keyword evidence="6 8" id="KW-1133">Transmembrane helix</keyword>
<dbReference type="EC" id="7.-.-.-" evidence="8"/>
<proteinExistence type="inferred from homology"/>
<dbReference type="PANTHER" id="PTHR30335:SF0">
    <property type="entry name" value="ION-TRANSLOCATING OXIDOREDUCTASE COMPLEX SUBUNIT A"/>
    <property type="match status" value="1"/>
</dbReference>
<dbReference type="InterPro" id="IPR003667">
    <property type="entry name" value="NqrDE/RnfAE"/>
</dbReference>
<keyword evidence="8" id="KW-1003">Cell membrane</keyword>
<evidence type="ECO:0000256" key="3">
    <source>
        <dbReference type="ARBA" id="ARBA00022692"/>
    </source>
</evidence>
<dbReference type="Pfam" id="PF02508">
    <property type="entry name" value="Rnf-Nqr"/>
    <property type="match status" value="1"/>
</dbReference>
<evidence type="ECO:0000256" key="1">
    <source>
        <dbReference type="ARBA" id="ARBA00004127"/>
    </source>
</evidence>
<comment type="function">
    <text evidence="8">Part of a membrane-bound complex that couples electron transfer with translocation of ions across the membrane.</text>
</comment>
<protein>
    <recommendedName>
        <fullName evidence="8">Ion-translocating oxidoreductase complex subunit A</fullName>
        <ecNumber evidence="8">7.-.-.-</ecNumber>
    </recommendedName>
    <alternativeName>
        <fullName evidence="8">Rnf electron transport complex subunit A</fullName>
    </alternativeName>
</protein>
<dbReference type="RefSeq" id="WP_006525113.1">
    <property type="nucleotide sequence ID" value="NZ_CABJCF010000002.1"/>
</dbReference>
<name>A0A412PG70_9FIRM</name>
<dbReference type="NCBIfam" id="TIGR01943">
    <property type="entry name" value="rnfA"/>
    <property type="match status" value="1"/>
</dbReference>